<evidence type="ECO:0000256" key="2">
    <source>
        <dbReference type="ARBA" id="ARBA00004948"/>
    </source>
</evidence>
<dbReference type="GO" id="GO:1990107">
    <property type="term" value="F:thiazole synthase activity"/>
    <property type="evidence" value="ECO:0007669"/>
    <property type="project" value="UniProtKB-EC"/>
</dbReference>
<dbReference type="SUPFAM" id="SSF110399">
    <property type="entry name" value="ThiG-like"/>
    <property type="match status" value="1"/>
</dbReference>
<accession>A0A0R1YLQ8</accession>
<organism evidence="10 11">
    <name type="scientific">Lentilactobacillus parafarraginis DSM 18390 = JCM 14109</name>
    <dbReference type="NCBI Taxonomy" id="1423786"/>
    <lineage>
        <taxon>Bacteria</taxon>
        <taxon>Bacillati</taxon>
        <taxon>Bacillota</taxon>
        <taxon>Bacilli</taxon>
        <taxon>Lactobacillales</taxon>
        <taxon>Lactobacillaceae</taxon>
        <taxon>Lentilactobacillus</taxon>
    </lineage>
</organism>
<comment type="pathway">
    <text evidence="2 8">Cofactor biosynthesis; thiamine diphosphate biosynthesis.</text>
</comment>
<proteinExistence type="inferred from homology"/>
<feature type="binding site" evidence="8">
    <location>
        <position position="159"/>
    </location>
    <ligand>
        <name>1-deoxy-D-xylulose 5-phosphate</name>
        <dbReference type="ChEBI" id="CHEBI:57792"/>
    </ligand>
</feature>
<comment type="function">
    <text evidence="1 8">Catalyzes the rearrangement of 1-deoxy-D-xylulose 5-phosphate (DXP) to produce the thiazole phosphate moiety of thiamine. Sulfur is provided by the thiocarboxylate moiety of the carrier protein ThiS. In vitro, sulfur can be provided by H(2)S.</text>
</comment>
<feature type="binding site" evidence="8">
    <location>
        <begin position="207"/>
        <end position="208"/>
    </location>
    <ligand>
        <name>1-deoxy-D-xylulose 5-phosphate</name>
        <dbReference type="ChEBI" id="CHEBI:57792"/>
    </ligand>
</feature>
<dbReference type="EC" id="2.8.1.10" evidence="3 8"/>
<dbReference type="PANTHER" id="PTHR34266:SF2">
    <property type="entry name" value="THIAZOLE SYNTHASE"/>
    <property type="match status" value="1"/>
</dbReference>
<comment type="caution">
    <text evidence="10">The sequence shown here is derived from an EMBL/GenBank/DDBJ whole genome shotgun (WGS) entry which is preliminary data.</text>
</comment>
<dbReference type="EMBL" id="AZFZ01000069">
    <property type="protein sequence ID" value="KRM40891.1"/>
    <property type="molecule type" value="Genomic_DNA"/>
</dbReference>
<evidence type="ECO:0000256" key="1">
    <source>
        <dbReference type="ARBA" id="ARBA00002834"/>
    </source>
</evidence>
<dbReference type="CDD" id="cd04728">
    <property type="entry name" value="ThiG"/>
    <property type="match status" value="1"/>
</dbReference>
<feature type="binding site" evidence="8">
    <location>
        <begin position="185"/>
        <end position="186"/>
    </location>
    <ligand>
        <name>1-deoxy-D-xylulose 5-phosphate</name>
        <dbReference type="ChEBI" id="CHEBI:57792"/>
    </ligand>
</feature>
<sequence>MSTEDKDELVIGGHKFTSRFILGSGKYSYDLIDSAINNAKAQIITMALRRNTTGSENILNFIPKGITILPNTSGSTNAEEAIRTARIARELSGSNFVKLEVVPDKKYLMPDNYETLKATEVLANEGFIVMPYVLPDLNVAHQLVDAGAATVMPLGAPIGTNKGLSTKDLIQILVDEIDVPIVVDAGIGRPSQAAEAMEMGVDAVMANTSMATAGNIPLMAEAFKLAVQAGRKAYLAKPGRVIEHGAVASSPLAGVSATK</sequence>
<dbReference type="InterPro" id="IPR008867">
    <property type="entry name" value="ThiG"/>
</dbReference>
<dbReference type="Pfam" id="PF05690">
    <property type="entry name" value="ThiG"/>
    <property type="match status" value="1"/>
</dbReference>
<comment type="subcellular location">
    <subcellularLocation>
        <location evidence="8">Cytoplasm</location>
    </subcellularLocation>
</comment>
<dbReference type="PATRIC" id="fig|1423786.4.peg.2690"/>
<gene>
    <name evidence="8" type="primary">thiG</name>
    <name evidence="10" type="ORF">FD47_GL002569</name>
</gene>
<dbReference type="HAMAP" id="MF_00443">
    <property type="entry name" value="ThiG"/>
    <property type="match status" value="1"/>
</dbReference>
<keyword evidence="5 8" id="KW-0784">Thiamine biosynthesis</keyword>
<comment type="similarity">
    <text evidence="8">Belongs to the ThiG family.</text>
</comment>
<keyword evidence="4 8" id="KW-0808">Transferase</keyword>
<comment type="catalytic activity">
    <reaction evidence="7 8">
        <text>[ThiS sulfur-carrier protein]-C-terminal-Gly-aminoethanethioate + 2-iminoacetate + 1-deoxy-D-xylulose 5-phosphate = [ThiS sulfur-carrier protein]-C-terminal Gly-Gly + 2-[(2R,5Z)-2-carboxy-4-methylthiazol-5(2H)-ylidene]ethyl phosphate + 2 H2O + H(+)</text>
        <dbReference type="Rhea" id="RHEA:26297"/>
        <dbReference type="Rhea" id="RHEA-COMP:12909"/>
        <dbReference type="Rhea" id="RHEA-COMP:19908"/>
        <dbReference type="ChEBI" id="CHEBI:15377"/>
        <dbReference type="ChEBI" id="CHEBI:15378"/>
        <dbReference type="ChEBI" id="CHEBI:57792"/>
        <dbReference type="ChEBI" id="CHEBI:62899"/>
        <dbReference type="ChEBI" id="CHEBI:77846"/>
        <dbReference type="ChEBI" id="CHEBI:90778"/>
        <dbReference type="ChEBI" id="CHEBI:232372"/>
        <dbReference type="EC" id="2.8.1.10"/>
    </reaction>
</comment>
<dbReference type="PANTHER" id="PTHR34266">
    <property type="entry name" value="THIAZOLE SYNTHASE"/>
    <property type="match status" value="1"/>
</dbReference>
<feature type="domain" description="Thiazole synthase ThiG" evidence="9">
    <location>
        <begin position="11"/>
        <end position="251"/>
    </location>
</feature>
<evidence type="ECO:0000256" key="5">
    <source>
        <dbReference type="ARBA" id="ARBA00022977"/>
    </source>
</evidence>
<keyword evidence="8" id="KW-0963">Cytoplasm</keyword>
<evidence type="ECO:0000313" key="11">
    <source>
        <dbReference type="Proteomes" id="UP000051010"/>
    </source>
</evidence>
<name>A0A0R1YLQ8_9LACO</name>
<dbReference type="AlphaFoldDB" id="A0A0R1YLQ8"/>
<dbReference type="Proteomes" id="UP000051010">
    <property type="component" value="Unassembled WGS sequence"/>
</dbReference>
<dbReference type="Gene3D" id="3.20.20.70">
    <property type="entry name" value="Aldolase class I"/>
    <property type="match status" value="1"/>
</dbReference>
<dbReference type="RefSeq" id="WP_056980745.1">
    <property type="nucleotide sequence ID" value="NZ_AZFZ01000069.1"/>
</dbReference>
<evidence type="ECO:0000256" key="3">
    <source>
        <dbReference type="ARBA" id="ARBA00011960"/>
    </source>
</evidence>
<reference evidence="10 11" key="1">
    <citation type="journal article" date="2015" name="Genome Announc.">
        <title>Expanding the biotechnology potential of lactobacilli through comparative genomics of 213 strains and associated genera.</title>
        <authorList>
            <person name="Sun Z."/>
            <person name="Harris H.M."/>
            <person name="McCann A."/>
            <person name="Guo C."/>
            <person name="Argimon S."/>
            <person name="Zhang W."/>
            <person name="Yang X."/>
            <person name="Jeffery I.B."/>
            <person name="Cooney J.C."/>
            <person name="Kagawa T.F."/>
            <person name="Liu W."/>
            <person name="Song Y."/>
            <person name="Salvetti E."/>
            <person name="Wrobel A."/>
            <person name="Rasinkangas P."/>
            <person name="Parkhill J."/>
            <person name="Rea M.C."/>
            <person name="O'Sullivan O."/>
            <person name="Ritari J."/>
            <person name="Douillard F.P."/>
            <person name="Paul Ross R."/>
            <person name="Yang R."/>
            <person name="Briner A.E."/>
            <person name="Felis G.E."/>
            <person name="de Vos W.M."/>
            <person name="Barrangou R."/>
            <person name="Klaenhammer T.R."/>
            <person name="Caufield P.W."/>
            <person name="Cui Y."/>
            <person name="Zhang H."/>
            <person name="O'Toole P.W."/>
        </authorList>
    </citation>
    <scope>NUCLEOTIDE SEQUENCE [LARGE SCALE GENOMIC DNA]</scope>
    <source>
        <strain evidence="10 11">DSM 18390</strain>
    </source>
</reference>
<evidence type="ECO:0000259" key="9">
    <source>
        <dbReference type="Pfam" id="PF05690"/>
    </source>
</evidence>
<evidence type="ECO:0000256" key="7">
    <source>
        <dbReference type="ARBA" id="ARBA00049897"/>
    </source>
</evidence>
<protein>
    <recommendedName>
        <fullName evidence="3 8">Thiazole synthase</fullName>
        <ecNumber evidence="3 8">2.8.1.10</ecNumber>
    </recommendedName>
</protein>
<evidence type="ECO:0000256" key="8">
    <source>
        <dbReference type="HAMAP-Rule" id="MF_00443"/>
    </source>
</evidence>
<keyword evidence="6 8" id="KW-0704">Schiff base</keyword>
<dbReference type="UniPathway" id="UPA00060"/>
<feature type="active site" description="Schiff-base intermediate with DXP" evidence="8">
    <location>
        <position position="98"/>
    </location>
</feature>
<comment type="subunit">
    <text evidence="8">Homotetramer. Forms heterodimers with either ThiH or ThiS.</text>
</comment>
<dbReference type="GO" id="GO:0005737">
    <property type="term" value="C:cytoplasm"/>
    <property type="evidence" value="ECO:0007669"/>
    <property type="project" value="UniProtKB-SubCell"/>
</dbReference>
<evidence type="ECO:0000256" key="6">
    <source>
        <dbReference type="ARBA" id="ARBA00023270"/>
    </source>
</evidence>
<evidence type="ECO:0000313" key="10">
    <source>
        <dbReference type="EMBL" id="KRM40891.1"/>
    </source>
</evidence>
<dbReference type="InterPro" id="IPR033983">
    <property type="entry name" value="Thiazole_synthase_ThiG"/>
</dbReference>
<dbReference type="GO" id="GO:0009229">
    <property type="term" value="P:thiamine diphosphate biosynthetic process"/>
    <property type="evidence" value="ECO:0007669"/>
    <property type="project" value="UniProtKB-UniRule"/>
</dbReference>
<evidence type="ECO:0000256" key="4">
    <source>
        <dbReference type="ARBA" id="ARBA00022679"/>
    </source>
</evidence>
<dbReference type="InterPro" id="IPR013785">
    <property type="entry name" value="Aldolase_TIM"/>
</dbReference>